<dbReference type="RefSeq" id="WP_382168468.1">
    <property type="nucleotide sequence ID" value="NZ_JBHTBR010000005.1"/>
</dbReference>
<evidence type="ECO:0000259" key="3">
    <source>
        <dbReference type="Pfam" id="PF20009"/>
    </source>
</evidence>
<sequence length="964" mass="99489">MIKKIVRKTAKYIIAISSATIVAALNAWSEPAPNGAQTCTALTGTWTGSGNTWTATTSSGVGVTATLSAQAGGNFTGGTDVLNSVPAFSETSAQGAPSLSMVFFWDTTAEATTQSSVDGVSGNMVLTFDRPILNPIVHFDRVGGVDGTSSNSAYIEVVTPGASLTRLAGLTHFETETNRLFRTIGESSAGAESSAISSQGTAAGSVMVNGFHSEVNFELTGGGLEGAGGDGFEISVCGHESDFGDAPSRYGTRIVNQGPTHQITTGAASLFLGTGVDAETNATVSSGTASDDTDEGVTLPSFKQNVETLIPVSVVGNGYLQAWIDWDGNGTFNSNEAIAVDVVDGGLGDADGVVNSQISIAVTPPQSSTTALTFARFRWASTTGHGAKGGAPDGEVEDYSFTIEPSITHNCTTSSSATGSGYATSGTGGFRNAIWWFDWSCGGSVFQAGDIVNKTWSLPAGITVQAQVSNITQSIQSYNSGDWSGDIWPSMYGGINPVGLRNAIVGDDPRFDIEWSAIQNGSPISLDLILFEAEDLDGDEILSAVTDGANWEPIEYQGEVSAAFPMGGSQVIEVDPANGGPGTLLVLSEDIANLNVELTSNGITAVGMGFLLPIDIGDAPNSYGNGGGHYAQHTVSSAAIQPAAVTLAASLTYSALIPDAIVYMGVEKPDSDPSSLASADSTGDDALGSADEDGVTMPAISPSASLSFPVSVTGSGGYLQAWVDWNGDGDFLDAGEQIATNAQDGITGVNGRTDDSDATANTITISATAPETLVINQTSHVRFRWSTQLDLGLNDVAPDGEVEDYSFTVLGLNAELTGSKTISVFDPTNSGDVYALPGEDVIYTLNVANTGDGSVDTDTVLLIDRLPDEIEFFNGDIDTDGPNTYAGSDPVGFVDSSSGLTFTYNSDVGFSNQAQRPADFAACNYVPSAGYDSNVTHICFNPKGQMAAGDPDPSFAVSFRARIK</sequence>
<feature type="region of interest" description="Disordered" evidence="1">
    <location>
        <begin position="672"/>
        <end position="695"/>
    </location>
</feature>
<dbReference type="Proteomes" id="UP001596492">
    <property type="component" value="Unassembled WGS sequence"/>
</dbReference>
<keyword evidence="2" id="KW-0732">Signal</keyword>
<feature type="compositionally biased region" description="Low complexity" evidence="1">
    <location>
        <begin position="672"/>
        <end position="681"/>
    </location>
</feature>
<name>A0ABW2INK4_9PROT</name>
<protein>
    <submittedName>
        <fullName evidence="4">GEVED domain-containing protein</fullName>
    </submittedName>
</protein>
<proteinExistence type="predicted"/>
<feature type="chain" id="PRO_5046675325" evidence="2">
    <location>
        <begin position="24"/>
        <end position="964"/>
    </location>
</feature>
<comment type="caution">
    <text evidence="4">The sequence shown here is derived from an EMBL/GenBank/DDBJ whole genome shotgun (WGS) entry which is preliminary data.</text>
</comment>
<organism evidence="4 5">
    <name type="scientific">Hirschia litorea</name>
    <dbReference type="NCBI Taxonomy" id="1199156"/>
    <lineage>
        <taxon>Bacteria</taxon>
        <taxon>Pseudomonadati</taxon>
        <taxon>Pseudomonadota</taxon>
        <taxon>Alphaproteobacteria</taxon>
        <taxon>Hyphomonadales</taxon>
        <taxon>Hyphomonadaceae</taxon>
        <taxon>Hirschia</taxon>
    </lineage>
</organism>
<feature type="domain" description="GEVED" evidence="3">
    <location>
        <begin position="718"/>
        <end position="807"/>
    </location>
</feature>
<evidence type="ECO:0000313" key="4">
    <source>
        <dbReference type="EMBL" id="MFC7292765.1"/>
    </source>
</evidence>
<feature type="signal peptide" evidence="2">
    <location>
        <begin position="1"/>
        <end position="23"/>
    </location>
</feature>
<dbReference type="InterPro" id="IPR045474">
    <property type="entry name" value="GEVED"/>
</dbReference>
<reference evidence="5" key="1">
    <citation type="journal article" date="2019" name="Int. J. Syst. Evol. Microbiol.">
        <title>The Global Catalogue of Microorganisms (GCM) 10K type strain sequencing project: providing services to taxonomists for standard genome sequencing and annotation.</title>
        <authorList>
            <consortium name="The Broad Institute Genomics Platform"/>
            <consortium name="The Broad Institute Genome Sequencing Center for Infectious Disease"/>
            <person name="Wu L."/>
            <person name="Ma J."/>
        </authorList>
    </citation>
    <scope>NUCLEOTIDE SEQUENCE [LARGE SCALE GENOMIC DNA]</scope>
    <source>
        <strain evidence="5">CCUG 51308</strain>
    </source>
</reference>
<evidence type="ECO:0000313" key="5">
    <source>
        <dbReference type="Proteomes" id="UP001596492"/>
    </source>
</evidence>
<dbReference type="EMBL" id="JBHTBR010000005">
    <property type="protein sequence ID" value="MFC7292765.1"/>
    <property type="molecule type" value="Genomic_DNA"/>
</dbReference>
<keyword evidence="5" id="KW-1185">Reference proteome</keyword>
<accession>A0ABW2INK4</accession>
<dbReference type="Pfam" id="PF20009">
    <property type="entry name" value="GEVED"/>
    <property type="match status" value="2"/>
</dbReference>
<gene>
    <name evidence="4" type="ORF">ACFQS8_14125</name>
</gene>
<evidence type="ECO:0000256" key="1">
    <source>
        <dbReference type="SAM" id="MobiDB-lite"/>
    </source>
</evidence>
<feature type="domain" description="GEVED" evidence="3">
    <location>
        <begin position="319"/>
        <end position="401"/>
    </location>
</feature>
<evidence type="ECO:0000256" key="2">
    <source>
        <dbReference type="SAM" id="SignalP"/>
    </source>
</evidence>